<feature type="compositionally biased region" description="Low complexity" evidence="1">
    <location>
        <begin position="971"/>
        <end position="984"/>
    </location>
</feature>
<sequence length="1316" mass="138706">MSSFKLMLRPPPHVEFLQGYPGIPPHGDRKGALVQGVGEAVIVWLVDQLLRQTLEVRGNAKAKWVRVELRKIEILPGGGQNNTFAETIGERPVTLWAGNQEEFSELKSNDFPFHITIPEAVPPSIALERGAAIKYELVASVMLKGKKSLFKRDPAPITTCAAPIVIEKFDLLQAWPIYSQRQSRQSVSQGVTLIVNFHQTAFGPGDVVPVEAILRADTPGMNVQLRAYELTVRETLIYRASPPQAPQHHHPHLLHSQQPPRRVSAAQTRSNIISDQKVPVAVQVFPGSQHKCDLGCQIPLSQTNVSVRTARHIEVNYIVQVKAVLASSAIVAVELPITITNWQRQASQDVVHRIGFSTELVGGNPPPPMPAQPVGPNQLGSGPNVNLFQATNPPLVASPGPNGANLPGPGPGPGPYSNGPRPSTAGSNVIPERISRRPTVDSHERPTVASRPATSSGRVEDIDELGYMPAHAQQPHSMPGRTPASQYGSSQSGSNAGGPGGSVGAPSEPGDQFGAPGPLNQATPRPPSSHRRPNAPQRFTIVNADEPEGSKPISAEEEKRALREKYANEDRRRTESAASRVASGAGAGGSTSPAKARPQNGSAWPSAEEEKQRLYDNARQTAFKTQQGAGYNVDLGQSGSSSAGPAVGGSSANPNGSASSPARTQAWPSAEEEKRRLYESARTAAERTQQAAFEGSVPYARDDTPVNGNESSGFASAAGFMKGGPMAGGFDEEVPYSSPLAVAPVPYAQEPSKTPPPKVESRPQQWLSAADEKRMLFEKARAAAERTQAAAASPLEDGGKNSPSPASYGSNPVPYGSSTSSVPYSTGPSSAASPHSGPAHAYSSNSTFQDERVASPANAFSQGLGFTPSGNKTGAELYAAGLAAMGRQSMYPASSPQANPTSPPPLRVATPPRGTTPPYGAPSGSAPGYGSALEHSPSASKRFPSAAEEKAALAYMAAKQRVEQARASESAYGDAYGANGYDDGPSSATSIPGYDTLYGAPPKGASPPPTRPLSVQRRQQSSSGSPPAVSGSPPPFTASDLPLGFKPNPGPAASALSALEEKARLRRQYEEQDAAAGSGPPAGPPPRASPPPPAFQSQSQAPAYGTSAQDEKERMRQMYAEQDAAVRTNERRATNDNARRTTLPTPPPPVPLQQYSPNGTEPPPFAGGFVNPATRKPLSAAEEKARLRAQYEAEANGTAYSQGGAGGSSHEPPPPSFESHYPSMSRHNTIVSPIGGATGTRDPNISWGKRPEEQLSRSGTFVAPPPPPPLMPKPPAEYIQETLAAQEDWDRSRSPSPGLYDEHEYAAPPIPPKPVS</sequence>
<dbReference type="InterPro" id="IPR011022">
    <property type="entry name" value="Arrestin_C-like"/>
</dbReference>
<dbReference type="Pfam" id="PF02752">
    <property type="entry name" value="Arrestin_C"/>
    <property type="match status" value="1"/>
</dbReference>
<feature type="compositionally biased region" description="Low complexity" evidence="1">
    <location>
        <begin position="398"/>
        <end position="407"/>
    </location>
</feature>
<feature type="compositionally biased region" description="Polar residues" evidence="1">
    <location>
        <begin position="618"/>
        <end position="629"/>
    </location>
</feature>
<feature type="region of interest" description="Disordered" evidence="1">
    <location>
        <begin position="471"/>
        <end position="872"/>
    </location>
</feature>
<comment type="caution">
    <text evidence="3">The sequence shown here is derived from an EMBL/GenBank/DDBJ whole genome shotgun (WGS) entry which is preliminary data.</text>
</comment>
<dbReference type="InterPro" id="IPR014752">
    <property type="entry name" value="Arrestin-like_C"/>
</dbReference>
<feature type="compositionally biased region" description="Pro residues" evidence="1">
    <location>
        <begin position="364"/>
        <end position="373"/>
    </location>
</feature>
<feature type="compositionally biased region" description="Low complexity" evidence="1">
    <location>
        <begin position="917"/>
        <end position="932"/>
    </location>
</feature>
<feature type="compositionally biased region" description="Pro residues" evidence="1">
    <location>
        <begin position="1263"/>
        <end position="1275"/>
    </location>
</feature>
<feature type="region of interest" description="Disordered" evidence="1">
    <location>
        <begin position="358"/>
        <end position="459"/>
    </location>
</feature>
<feature type="compositionally biased region" description="Basic and acidic residues" evidence="1">
    <location>
        <begin position="1128"/>
        <end position="1139"/>
    </location>
</feature>
<protein>
    <recommendedName>
        <fullName evidence="2">Arrestin C-terminal-like domain-containing protein</fullName>
    </recommendedName>
</protein>
<feature type="compositionally biased region" description="Basic and acidic residues" evidence="1">
    <location>
        <begin position="1181"/>
        <end position="1191"/>
    </location>
</feature>
<dbReference type="EMBL" id="SSOP01000102">
    <property type="protein sequence ID" value="KAB5591500.1"/>
    <property type="molecule type" value="Genomic_DNA"/>
</dbReference>
<feature type="compositionally biased region" description="Polar residues" evidence="1">
    <location>
        <begin position="379"/>
        <end position="392"/>
    </location>
</feature>
<organism evidence="3 4">
    <name type="scientific">Ceratobasidium theobromae</name>
    <dbReference type="NCBI Taxonomy" id="1582974"/>
    <lineage>
        <taxon>Eukaryota</taxon>
        <taxon>Fungi</taxon>
        <taxon>Dikarya</taxon>
        <taxon>Basidiomycota</taxon>
        <taxon>Agaricomycotina</taxon>
        <taxon>Agaricomycetes</taxon>
        <taxon>Cantharellales</taxon>
        <taxon>Ceratobasidiaceae</taxon>
        <taxon>Ceratobasidium</taxon>
    </lineage>
</organism>
<feature type="compositionally biased region" description="Low complexity" evidence="1">
    <location>
        <begin position="636"/>
        <end position="662"/>
    </location>
</feature>
<evidence type="ECO:0000313" key="3">
    <source>
        <dbReference type="EMBL" id="KAB5591500.1"/>
    </source>
</evidence>
<dbReference type="SUPFAM" id="SSF81296">
    <property type="entry name" value="E set domains"/>
    <property type="match status" value="1"/>
</dbReference>
<dbReference type="InterPro" id="IPR053060">
    <property type="entry name" value="Cytokinesis_Signaling_Reg"/>
</dbReference>
<feature type="compositionally biased region" description="Polar residues" evidence="1">
    <location>
        <begin position="801"/>
        <end position="824"/>
    </location>
</feature>
<dbReference type="PANTHER" id="PTHR36419">
    <property type="entry name" value="ARRESTIN FAMILY PROTEIN 1"/>
    <property type="match status" value="1"/>
</dbReference>
<evidence type="ECO:0000313" key="4">
    <source>
        <dbReference type="Proteomes" id="UP000383932"/>
    </source>
</evidence>
<dbReference type="GO" id="GO:0000935">
    <property type="term" value="C:division septum"/>
    <property type="evidence" value="ECO:0007669"/>
    <property type="project" value="TreeGrafter"/>
</dbReference>
<feature type="compositionally biased region" description="Low complexity" evidence="1">
    <location>
        <begin position="576"/>
        <end position="596"/>
    </location>
</feature>
<feature type="compositionally biased region" description="Basic and acidic residues" evidence="1">
    <location>
        <begin position="1059"/>
        <end position="1070"/>
    </location>
</feature>
<feature type="compositionally biased region" description="Low complexity" evidence="1">
    <location>
        <begin position="825"/>
        <end position="844"/>
    </location>
</feature>
<keyword evidence="4" id="KW-1185">Reference proteome</keyword>
<feature type="compositionally biased region" description="Low complexity" evidence="1">
    <location>
        <begin position="483"/>
        <end position="494"/>
    </location>
</feature>
<name>A0A5N5QID1_9AGAM</name>
<feature type="compositionally biased region" description="Low complexity" evidence="1">
    <location>
        <begin position="1012"/>
        <end position="1031"/>
    </location>
</feature>
<dbReference type="InterPro" id="IPR014756">
    <property type="entry name" value="Ig_E-set"/>
</dbReference>
<evidence type="ECO:0000259" key="2">
    <source>
        <dbReference type="Pfam" id="PF02752"/>
    </source>
</evidence>
<proteinExistence type="predicted"/>
<feature type="compositionally biased region" description="Basic and acidic residues" evidence="1">
    <location>
        <begin position="554"/>
        <end position="575"/>
    </location>
</feature>
<dbReference type="OrthoDB" id="4001642at2759"/>
<accession>A0A5N5QID1</accession>
<feature type="compositionally biased region" description="Pro residues" evidence="1">
    <location>
        <begin position="1081"/>
        <end position="1094"/>
    </location>
</feature>
<dbReference type="GO" id="GO:0000917">
    <property type="term" value="P:division septum assembly"/>
    <property type="evidence" value="ECO:0007669"/>
    <property type="project" value="TreeGrafter"/>
</dbReference>
<gene>
    <name evidence="3" type="ORF">CTheo_5057</name>
</gene>
<feature type="compositionally biased region" description="Basic and acidic residues" evidence="1">
    <location>
        <begin position="770"/>
        <end position="784"/>
    </location>
</feature>
<feature type="compositionally biased region" description="Low complexity" evidence="1">
    <location>
        <begin position="681"/>
        <end position="694"/>
    </location>
</feature>
<evidence type="ECO:0000256" key="1">
    <source>
        <dbReference type="SAM" id="MobiDB-lite"/>
    </source>
</evidence>
<feature type="compositionally biased region" description="Polar residues" evidence="1">
    <location>
        <begin position="891"/>
        <end position="900"/>
    </location>
</feature>
<reference evidence="3 4" key="1">
    <citation type="journal article" date="2019" name="Fungal Biol. Biotechnol.">
        <title>Draft genome sequence of fastidious pathogen Ceratobasidium theobromae, which causes vascular-streak dieback in Theobroma cacao.</title>
        <authorList>
            <person name="Ali S.S."/>
            <person name="Asman A."/>
            <person name="Shao J."/>
            <person name="Firmansyah A.P."/>
            <person name="Susilo A.W."/>
            <person name="Rosmana A."/>
            <person name="McMahon P."/>
            <person name="Junaid M."/>
            <person name="Guest D."/>
            <person name="Kheng T.Y."/>
            <person name="Meinhardt L.W."/>
            <person name="Bailey B.A."/>
        </authorList>
    </citation>
    <scope>NUCLEOTIDE SEQUENCE [LARGE SCALE GENOMIC DNA]</scope>
    <source>
        <strain evidence="3 4">CT2</strain>
    </source>
</reference>
<dbReference type="Gene3D" id="2.60.40.640">
    <property type="match status" value="1"/>
</dbReference>
<dbReference type="Proteomes" id="UP000383932">
    <property type="component" value="Unassembled WGS sequence"/>
</dbReference>
<feature type="region of interest" description="Disordered" evidence="1">
    <location>
        <begin position="890"/>
        <end position="1316"/>
    </location>
</feature>
<feature type="domain" description="Arrestin C-terminal-like" evidence="2">
    <location>
        <begin position="191"/>
        <end position="340"/>
    </location>
</feature>
<dbReference type="PANTHER" id="PTHR36419:SF1">
    <property type="entry name" value="RHO1 GEF LOCALIZING PROTEIN 1"/>
    <property type="match status" value="1"/>
</dbReference>
<feature type="compositionally biased region" description="Basic and acidic residues" evidence="1">
    <location>
        <begin position="433"/>
        <end position="446"/>
    </location>
</feature>